<feature type="chain" id="PRO_5041038568" description="Peptidylprolyl isomerase" evidence="3">
    <location>
        <begin position="19"/>
        <end position="241"/>
    </location>
</feature>
<dbReference type="PANTHER" id="PTHR47245">
    <property type="entry name" value="PEPTIDYLPROLYL ISOMERASE"/>
    <property type="match status" value="1"/>
</dbReference>
<dbReference type="Gene3D" id="1.10.4030.10">
    <property type="entry name" value="Porin chaperone SurA, peptide-binding domain"/>
    <property type="match status" value="1"/>
</dbReference>
<dbReference type="OrthoDB" id="2969382at2"/>
<dbReference type="RefSeq" id="WP_050351356.1">
    <property type="nucleotide sequence ID" value="NZ_CP073011.1"/>
</dbReference>
<dbReference type="PANTHER" id="PTHR47245:SF2">
    <property type="entry name" value="PEPTIDYL-PROLYL CIS-TRANS ISOMERASE HP_0175-RELATED"/>
    <property type="match status" value="1"/>
</dbReference>
<dbReference type="InterPro" id="IPR050245">
    <property type="entry name" value="PrsA_foldase"/>
</dbReference>
<evidence type="ECO:0000256" key="3">
    <source>
        <dbReference type="SAM" id="SignalP"/>
    </source>
</evidence>
<accession>A0A0L0QK17</accession>
<dbReference type="PROSITE" id="PS51257">
    <property type="entry name" value="PROKAR_LIPOPROTEIN"/>
    <property type="match status" value="1"/>
</dbReference>
<dbReference type="AlphaFoldDB" id="A0A0L0QK17"/>
<reference evidence="5" key="1">
    <citation type="submission" date="2015-07" db="EMBL/GenBank/DDBJ databases">
        <title>Fjat-10053 dsm26.</title>
        <authorList>
            <person name="Liu B."/>
            <person name="Wang J."/>
            <person name="Zhu Y."/>
            <person name="Liu G."/>
            <person name="Chen Q."/>
            <person name="Chen Z."/>
            <person name="Lan J."/>
            <person name="Che J."/>
            <person name="Ge C."/>
            <person name="Shi H."/>
            <person name="Pan Z."/>
            <person name="Liu X."/>
        </authorList>
    </citation>
    <scope>NUCLEOTIDE SEQUENCE [LARGE SCALE GENOMIC DNA]</scope>
    <source>
        <strain evidence="5">DSM 26</strain>
    </source>
</reference>
<feature type="coiled-coil region" evidence="1">
    <location>
        <begin position="180"/>
        <end position="234"/>
    </location>
</feature>
<dbReference type="PATRIC" id="fig|1473.5.peg.436"/>
<feature type="region of interest" description="Disordered" evidence="2">
    <location>
        <begin position="24"/>
        <end position="57"/>
    </location>
</feature>
<keyword evidence="5" id="KW-1185">Reference proteome</keyword>
<dbReference type="SUPFAM" id="SSF109998">
    <property type="entry name" value="Triger factor/SurA peptide-binding domain-like"/>
    <property type="match status" value="1"/>
</dbReference>
<dbReference type="Pfam" id="PF13624">
    <property type="entry name" value="SurA_N_3"/>
    <property type="match status" value="1"/>
</dbReference>
<organism evidence="4 5">
    <name type="scientific">Virgibacillus pantothenticus</name>
    <dbReference type="NCBI Taxonomy" id="1473"/>
    <lineage>
        <taxon>Bacteria</taxon>
        <taxon>Bacillati</taxon>
        <taxon>Bacillota</taxon>
        <taxon>Bacilli</taxon>
        <taxon>Bacillales</taxon>
        <taxon>Bacillaceae</taxon>
        <taxon>Virgibacillus</taxon>
    </lineage>
</organism>
<dbReference type="Proteomes" id="UP000036780">
    <property type="component" value="Unassembled WGS sequence"/>
</dbReference>
<gene>
    <name evidence="4" type="ORF">AFK71_09745</name>
</gene>
<evidence type="ECO:0000313" key="5">
    <source>
        <dbReference type="Proteomes" id="UP000036780"/>
    </source>
</evidence>
<keyword evidence="3" id="KW-0732">Signal</keyword>
<dbReference type="GeneID" id="66871840"/>
<comment type="caution">
    <text evidence="4">The sequence shown here is derived from an EMBL/GenBank/DDBJ whole genome shotgun (WGS) entry which is preliminary data.</text>
</comment>
<sequence length="241" mass="27764">MKKWIIFALTLTLAMVLAACGGDNEEDKTAQQEEQQEEGNTEDGGKQPEPVKITDEEKVDKGKAVVSVNGEEIKGDRYNPAYLQLKTMNTQFNQDVDNDQLKQQTIDMLVNQQLINQDASDKGIEVSDDEVQKEFDTIKKEGAERLNTALEQFQLNEDQFKSMLRDNLITSQYLESEFDIKVTDKEVEDYYKQIKEQSEEIGKLEDLKDRIKQTLKEEKTNEQLQKRVDALKKDAKVETFI</sequence>
<dbReference type="InterPro" id="IPR027304">
    <property type="entry name" value="Trigger_fact/SurA_dom_sf"/>
</dbReference>
<name>A0A0L0QK17_VIRPA</name>
<feature type="signal peptide" evidence="3">
    <location>
        <begin position="1"/>
        <end position="18"/>
    </location>
</feature>
<evidence type="ECO:0000313" key="4">
    <source>
        <dbReference type="EMBL" id="KNE18864.1"/>
    </source>
</evidence>
<proteinExistence type="predicted"/>
<dbReference type="EMBL" id="LGTO01000007">
    <property type="protein sequence ID" value="KNE18864.1"/>
    <property type="molecule type" value="Genomic_DNA"/>
</dbReference>
<evidence type="ECO:0000256" key="1">
    <source>
        <dbReference type="SAM" id="Coils"/>
    </source>
</evidence>
<evidence type="ECO:0000256" key="2">
    <source>
        <dbReference type="SAM" id="MobiDB-lite"/>
    </source>
</evidence>
<evidence type="ECO:0008006" key="6">
    <source>
        <dbReference type="Google" id="ProtNLM"/>
    </source>
</evidence>
<keyword evidence="1" id="KW-0175">Coiled coil</keyword>
<protein>
    <recommendedName>
        <fullName evidence="6">Peptidylprolyl isomerase</fullName>
    </recommendedName>
</protein>